<evidence type="ECO:0000259" key="1">
    <source>
        <dbReference type="Pfam" id="PF14343"/>
    </source>
</evidence>
<dbReference type="Pfam" id="PF14343">
    <property type="entry name" value="PrcB_C"/>
    <property type="match status" value="1"/>
</dbReference>
<dbReference type="EMBL" id="AP024749">
    <property type="protein sequence ID" value="BCY29087.1"/>
    <property type="molecule type" value="Genomic_DNA"/>
</dbReference>
<evidence type="ECO:0000313" key="3">
    <source>
        <dbReference type="Proteomes" id="UP000825258"/>
    </source>
</evidence>
<evidence type="ECO:0000313" key="2">
    <source>
        <dbReference type="EMBL" id="BCY29087.1"/>
    </source>
</evidence>
<name>A0ABM7S6A0_9FLAO</name>
<keyword evidence="3" id="KW-1185">Reference proteome</keyword>
<dbReference type="Proteomes" id="UP000825258">
    <property type="component" value="Chromosome"/>
</dbReference>
<protein>
    <recommendedName>
        <fullName evidence="1">PrcB C-terminal domain-containing protein</fullName>
    </recommendedName>
</protein>
<dbReference type="PROSITE" id="PS51257">
    <property type="entry name" value="PROKAR_LIPOPROTEIN"/>
    <property type="match status" value="1"/>
</dbReference>
<sequence length="143" mass="16579">MRKLAILFSFFLFSCNSSKKIYSDNSFENLYKAEIGGKSELSFEHIHTNNKYLELINRLNLNDIEDQKLLDINFKENDVLVTYLGERTTGGYSIEIEEVYWKESILYVKTKEIKPGKGDMVTMVITHPFCISLIPKADKVILK</sequence>
<feature type="domain" description="PrcB C-terminal" evidence="1">
    <location>
        <begin position="79"/>
        <end position="131"/>
    </location>
</feature>
<dbReference type="RefSeq" id="WP_221258182.1">
    <property type="nucleotide sequence ID" value="NZ_AP024749.1"/>
</dbReference>
<organism evidence="2 3">
    <name type="scientific">Flavobacterium okayamense</name>
    <dbReference type="NCBI Taxonomy" id="2830782"/>
    <lineage>
        <taxon>Bacteria</taxon>
        <taxon>Pseudomonadati</taxon>
        <taxon>Bacteroidota</taxon>
        <taxon>Flavobacteriia</taxon>
        <taxon>Flavobacteriales</taxon>
        <taxon>Flavobacteriaceae</taxon>
        <taxon>Flavobacterium</taxon>
    </lineage>
</organism>
<dbReference type="InterPro" id="IPR025748">
    <property type="entry name" value="PrcB_C_dom"/>
</dbReference>
<proteinExistence type="predicted"/>
<gene>
    <name evidence="2" type="ORF">KK2020170_19550</name>
</gene>
<accession>A0ABM7S6A0</accession>
<reference evidence="2 3" key="1">
    <citation type="submission" date="2021-06" db="EMBL/GenBank/DDBJ databases">
        <title>Whole genome sequences of Flavobacterium sp. KK2020170 and assembly.</title>
        <authorList>
            <person name="Kitahara K."/>
            <person name="Miyoshi S."/>
            <person name="Uesaka K."/>
        </authorList>
    </citation>
    <scope>NUCLEOTIDE SEQUENCE [LARGE SCALE GENOMIC DNA]</scope>
    <source>
        <strain evidence="2 3">KK2020170</strain>
    </source>
</reference>